<dbReference type="SMR" id="V7BZ69"/>
<gene>
    <name evidence="8" type="ORF">PHAVU_005G112700g</name>
</gene>
<feature type="domain" description="Gnk2-homologous" evidence="7">
    <location>
        <begin position="141"/>
        <end position="246"/>
    </location>
</feature>
<dbReference type="CDD" id="cd23509">
    <property type="entry name" value="Gnk2-like"/>
    <property type="match status" value="2"/>
</dbReference>
<dbReference type="STRING" id="3885.V7BZ69"/>
<dbReference type="Pfam" id="PF01657">
    <property type="entry name" value="Stress-antifung"/>
    <property type="match status" value="2"/>
</dbReference>
<organism evidence="8 9">
    <name type="scientific">Phaseolus vulgaris</name>
    <name type="common">Kidney bean</name>
    <name type="synonym">French bean</name>
    <dbReference type="NCBI Taxonomy" id="3885"/>
    <lineage>
        <taxon>Eukaryota</taxon>
        <taxon>Viridiplantae</taxon>
        <taxon>Streptophyta</taxon>
        <taxon>Embryophyta</taxon>
        <taxon>Tracheophyta</taxon>
        <taxon>Spermatophyta</taxon>
        <taxon>Magnoliopsida</taxon>
        <taxon>eudicotyledons</taxon>
        <taxon>Gunneridae</taxon>
        <taxon>Pentapetalae</taxon>
        <taxon>rosids</taxon>
        <taxon>fabids</taxon>
        <taxon>Fabales</taxon>
        <taxon>Fabaceae</taxon>
        <taxon>Papilionoideae</taxon>
        <taxon>50 kb inversion clade</taxon>
        <taxon>NPAAA clade</taxon>
        <taxon>indigoferoid/millettioid clade</taxon>
        <taxon>Phaseoleae</taxon>
        <taxon>Phaseolus</taxon>
    </lineage>
</organism>
<evidence type="ECO:0000259" key="7">
    <source>
        <dbReference type="PROSITE" id="PS51473"/>
    </source>
</evidence>
<dbReference type="PROSITE" id="PS51473">
    <property type="entry name" value="GNK2"/>
    <property type="match status" value="2"/>
</dbReference>
<feature type="domain" description="Gnk2-homologous" evidence="7">
    <location>
        <begin position="33"/>
        <end position="135"/>
    </location>
</feature>
<evidence type="ECO:0000256" key="5">
    <source>
        <dbReference type="ARBA" id="ARBA00023180"/>
    </source>
</evidence>
<dbReference type="InterPro" id="IPR050581">
    <property type="entry name" value="CRR_secretory_protein"/>
</dbReference>
<sequence length="249" mass="27822">MLRHEQNGENVGNEGEHEKCGEHNGTCANSIMSPLFRFCFNHENYTDSSPYATNLNQLFDLLHTKVSLNGFALDSIGQGMDKVNGLALCRGDVNATNCMSCVDDATKKLQERCPKKKGAIVWYDYCLLKYSNEYFFGESDEKNKFYMVNIYDVDDPATFNAKVNELLSALSYNASQTPMLYAVGELQLEEAKTLYGLAQCTRDLFGPSCKKCLDEAISELPDFCDGKEGGRVVGGSCYVRYELYPIVEA</sequence>
<name>V7BZ69_PHAVU</name>
<dbReference type="InterPro" id="IPR002902">
    <property type="entry name" value="GNK2"/>
</dbReference>
<dbReference type="PANTHER" id="PTHR32411:SF43">
    <property type="entry name" value="CYSTEINE-RICH REPEAT SECRETORY PROTEIN 38"/>
    <property type="match status" value="1"/>
</dbReference>
<protein>
    <recommendedName>
        <fullName evidence="7">Gnk2-homologous domain-containing protein</fullName>
    </recommendedName>
</protein>
<evidence type="ECO:0000256" key="2">
    <source>
        <dbReference type="ARBA" id="ARBA00022525"/>
    </source>
</evidence>
<accession>V7BZ69</accession>
<keyword evidence="4" id="KW-0677">Repeat</keyword>
<dbReference type="eggNOG" id="ENOG502QPWH">
    <property type="taxonomic scope" value="Eukaryota"/>
</dbReference>
<dbReference type="OrthoDB" id="696781at2759"/>
<evidence type="ECO:0000256" key="3">
    <source>
        <dbReference type="ARBA" id="ARBA00022729"/>
    </source>
</evidence>
<evidence type="ECO:0000313" key="8">
    <source>
        <dbReference type="EMBL" id="ESW21941.1"/>
    </source>
</evidence>
<evidence type="ECO:0000313" key="9">
    <source>
        <dbReference type="Proteomes" id="UP000000226"/>
    </source>
</evidence>
<keyword evidence="2" id="KW-0964">Secreted</keyword>
<keyword evidence="3" id="KW-0732">Signal</keyword>
<dbReference type="Gramene" id="ESW21941">
    <property type="protein sequence ID" value="ESW21941"/>
    <property type="gene ID" value="PHAVU_005G112700g"/>
</dbReference>
<dbReference type="Gene3D" id="3.30.430.20">
    <property type="entry name" value="Gnk2 domain, C-X8-C-X2-C motif"/>
    <property type="match status" value="2"/>
</dbReference>
<comment type="subcellular location">
    <subcellularLocation>
        <location evidence="1">Secreted</location>
    </subcellularLocation>
</comment>
<dbReference type="Proteomes" id="UP000000226">
    <property type="component" value="Chromosome 5"/>
</dbReference>
<dbReference type="FunFam" id="3.30.430.20:FF:000002">
    <property type="entry name" value="Cysteine-rich receptor-like protein kinase 10"/>
    <property type="match status" value="1"/>
</dbReference>
<evidence type="ECO:0000256" key="1">
    <source>
        <dbReference type="ARBA" id="ARBA00004613"/>
    </source>
</evidence>
<evidence type="ECO:0000256" key="4">
    <source>
        <dbReference type="ARBA" id="ARBA00022737"/>
    </source>
</evidence>
<reference evidence="9" key="1">
    <citation type="journal article" date="2014" name="Nat. Genet.">
        <title>A reference genome for common bean and genome-wide analysis of dual domestications.</title>
        <authorList>
            <person name="Schmutz J."/>
            <person name="McClean P.E."/>
            <person name="Mamidi S."/>
            <person name="Wu G.A."/>
            <person name="Cannon S.B."/>
            <person name="Grimwood J."/>
            <person name="Jenkins J."/>
            <person name="Shu S."/>
            <person name="Song Q."/>
            <person name="Chavarro C."/>
            <person name="Torres-Torres M."/>
            <person name="Geffroy V."/>
            <person name="Moghaddam S.M."/>
            <person name="Gao D."/>
            <person name="Abernathy B."/>
            <person name="Barry K."/>
            <person name="Blair M."/>
            <person name="Brick M.A."/>
            <person name="Chovatia M."/>
            <person name="Gepts P."/>
            <person name="Goodstein D.M."/>
            <person name="Gonzales M."/>
            <person name="Hellsten U."/>
            <person name="Hyten D.L."/>
            <person name="Jia G."/>
            <person name="Kelly J.D."/>
            <person name="Kudrna D."/>
            <person name="Lee R."/>
            <person name="Richard M.M."/>
            <person name="Miklas P.N."/>
            <person name="Osorno J.M."/>
            <person name="Rodrigues J."/>
            <person name="Thareau V."/>
            <person name="Urrea C.A."/>
            <person name="Wang M."/>
            <person name="Yu Y."/>
            <person name="Zhang M."/>
            <person name="Wing R.A."/>
            <person name="Cregan P.B."/>
            <person name="Rokhsar D.S."/>
            <person name="Jackson S.A."/>
        </authorList>
    </citation>
    <scope>NUCLEOTIDE SEQUENCE [LARGE SCALE GENOMIC DNA]</scope>
    <source>
        <strain evidence="9">cv. G19833</strain>
    </source>
</reference>
<comment type="similarity">
    <text evidence="6">Belongs to the cysteine-rich repeat secretory protein family.</text>
</comment>
<dbReference type="InterPro" id="IPR038408">
    <property type="entry name" value="GNK2_sf"/>
</dbReference>
<dbReference type="EMBL" id="CM002292">
    <property type="protein sequence ID" value="ESW21941.1"/>
    <property type="molecule type" value="Genomic_DNA"/>
</dbReference>
<proteinExistence type="inferred from homology"/>
<dbReference type="GO" id="GO:0005576">
    <property type="term" value="C:extracellular region"/>
    <property type="evidence" value="ECO:0007669"/>
    <property type="project" value="UniProtKB-SubCell"/>
</dbReference>
<keyword evidence="9" id="KW-1185">Reference proteome</keyword>
<keyword evidence="5" id="KW-0325">Glycoprotein</keyword>
<dbReference type="PANTHER" id="PTHR32411">
    <property type="entry name" value="CYSTEINE-RICH REPEAT SECRETORY PROTEIN 38-RELATED"/>
    <property type="match status" value="1"/>
</dbReference>
<dbReference type="OMA" id="KLGERCP"/>
<evidence type="ECO:0000256" key="6">
    <source>
        <dbReference type="ARBA" id="ARBA00038515"/>
    </source>
</evidence>
<dbReference type="AlphaFoldDB" id="V7BZ69"/>
<dbReference type="FunFam" id="3.30.430.20:FF:000009">
    <property type="entry name" value="Cysteine-rich receptor-like protein kinase 28"/>
    <property type="match status" value="1"/>
</dbReference>